<dbReference type="SUPFAM" id="SSF48317">
    <property type="entry name" value="Acid phosphatase/Vanadium-dependent haloperoxidase"/>
    <property type="match status" value="1"/>
</dbReference>
<dbReference type="SMART" id="SM00014">
    <property type="entry name" value="acidPPc"/>
    <property type="match status" value="1"/>
</dbReference>
<dbReference type="GeneID" id="93973707"/>
<dbReference type="PANTHER" id="PTHR14969">
    <property type="entry name" value="SPHINGOSINE-1-PHOSPHATE PHOSPHOHYDROLASE"/>
    <property type="match status" value="1"/>
</dbReference>
<sequence length="168" mass="18161">MDAYLLDFVIQQRNEAATPWVVALTTATRPAFVMVAALVASAMLMLKRRALPLFPAVAVGLAWISSSALKYLCGRERPSRELQLLYEYNPSFPSGHATTAFAAATVLALLCRRWWVVTAWIMAAAVALSRLYVGVHWPSDVLAGALLGAGVVAATYAVMRKTAAARTH</sequence>
<evidence type="ECO:0000259" key="2">
    <source>
        <dbReference type="SMART" id="SM00014"/>
    </source>
</evidence>
<feature type="transmembrane region" description="Helical" evidence="1">
    <location>
        <begin position="53"/>
        <end position="72"/>
    </location>
</feature>
<keyword evidence="1" id="KW-0812">Transmembrane</keyword>
<keyword evidence="4" id="KW-1185">Reference proteome</keyword>
<dbReference type="PATRIC" id="fig|681645.3.peg.2053"/>
<feature type="domain" description="Phosphatidic acid phosphatase type 2/haloperoxidase" evidence="2">
    <location>
        <begin position="51"/>
        <end position="156"/>
    </location>
</feature>
<dbReference type="InterPro" id="IPR036938">
    <property type="entry name" value="PAP2/HPO_sf"/>
</dbReference>
<dbReference type="Proteomes" id="UP000000276">
    <property type="component" value="Chromosome"/>
</dbReference>
<dbReference type="STRING" id="681645.CpC231_1957"/>
<dbReference type="CDD" id="cd03392">
    <property type="entry name" value="PAP2_like_2"/>
    <property type="match status" value="1"/>
</dbReference>
<dbReference type="InterPro" id="IPR000326">
    <property type="entry name" value="PAP2/HPO"/>
</dbReference>
<dbReference type="Gene3D" id="1.20.144.10">
    <property type="entry name" value="Phosphatidic acid phosphatase type 2/haloperoxidase"/>
    <property type="match status" value="1"/>
</dbReference>
<evidence type="ECO:0000313" key="4">
    <source>
        <dbReference type="Proteomes" id="UP000000276"/>
    </source>
</evidence>
<dbReference type="OrthoDB" id="5289372at2"/>
<keyword evidence="1" id="KW-0472">Membrane</keyword>
<feature type="transmembrane region" description="Helical" evidence="1">
    <location>
        <begin position="20"/>
        <end position="46"/>
    </location>
</feature>
<dbReference type="RefSeq" id="WP_013242820.1">
    <property type="nucleotide sequence ID" value="NC_017301.2"/>
</dbReference>
<organism evidence="3 4">
    <name type="scientific">Corynebacterium pseudotuberculosis (strain C231)</name>
    <dbReference type="NCBI Taxonomy" id="681645"/>
    <lineage>
        <taxon>Bacteria</taxon>
        <taxon>Bacillati</taxon>
        <taxon>Actinomycetota</taxon>
        <taxon>Actinomycetes</taxon>
        <taxon>Mycobacteriales</taxon>
        <taxon>Corynebacteriaceae</taxon>
        <taxon>Corynebacterium</taxon>
    </lineage>
</organism>
<dbReference type="HOGENOM" id="CLU_072573_3_2_11"/>
<feature type="transmembrane region" description="Helical" evidence="1">
    <location>
        <begin position="141"/>
        <end position="159"/>
    </location>
</feature>
<protein>
    <submittedName>
        <fullName evidence="3">Phosphatase PAP2 family protein</fullName>
    </submittedName>
</protein>
<reference evidence="3 4" key="2">
    <citation type="journal article" date="2011" name="PLoS ONE">
        <title>Evidence for reductive genome evolution and lateral acquisition of virulence functions in two Corynebacterium pseudotuberculosis strains.</title>
        <authorList>
            <person name="Ruiz J.C."/>
            <person name="D'Afonseca V."/>
            <person name="Silva A."/>
            <person name="Ali A."/>
            <person name="Pinto A.C."/>
            <person name="Santos A.R."/>
            <person name="Rocha A.A."/>
            <person name="Lopes D.O."/>
            <person name="Dorella F.A."/>
            <person name="Pacheco L.G."/>
            <person name="Costa M.P."/>
            <person name="Turk M.Z."/>
            <person name="Seyffert N."/>
            <person name="Moraes P.M."/>
            <person name="Soares S.C."/>
            <person name="Almeida S.S."/>
            <person name="Castro T.L."/>
            <person name="Abreu V.A."/>
            <person name="Trost E."/>
            <person name="Baumbach J."/>
            <person name="Tauch A."/>
            <person name="Schneider M.P."/>
            <person name="McCulloch J."/>
            <person name="Cerdeira L.T."/>
            <person name="Ramos R.T."/>
            <person name="Zerlotini A."/>
            <person name="Dominitini A."/>
            <person name="Resende D.M."/>
            <person name="Coser E.M."/>
            <person name="Oliveira L.M."/>
            <person name="Pedrosa A.L."/>
            <person name="Vieira C.U."/>
            <person name="Guimaraes C.T."/>
            <person name="Bartholomeu D.C."/>
            <person name="Oliveira D.M."/>
            <person name="Santos F.R."/>
            <person name="Rabelo E.M."/>
            <person name="Lobo F.P."/>
            <person name="Franco G.R."/>
            <person name="Costa A.F."/>
            <person name="Castro I.M."/>
            <person name="Dias S.R."/>
            <person name="Ferro J.A."/>
            <person name="Ortega J.M."/>
            <person name="Paiva L.V."/>
            <person name="Goulart L.R."/>
            <person name="Almeida J.F."/>
            <person name="Ferro M.I."/>
            <person name="Carneiro N.P."/>
            <person name="Falcao P.R."/>
            <person name="Grynberg P."/>
            <person name="Teixeira S.M."/>
            <person name="Brommonschenkel S."/>
            <person name="Oliveira S.C."/>
            <person name="Meyer R."/>
            <person name="Moore R.J."/>
            <person name="Miyoshi A."/>
            <person name="Oliveira G.C."/>
            <person name="Azevedo V."/>
        </authorList>
    </citation>
    <scope>NUCLEOTIDE SEQUENCE [LARGE SCALE GENOMIC DNA]</scope>
    <source>
        <strain evidence="3 4">C231</strain>
    </source>
</reference>
<evidence type="ECO:0000313" key="3">
    <source>
        <dbReference type="EMBL" id="ADL11408.1"/>
    </source>
</evidence>
<keyword evidence="1" id="KW-1133">Transmembrane helix</keyword>
<dbReference type="PANTHER" id="PTHR14969:SF13">
    <property type="entry name" value="AT30094P"/>
    <property type="match status" value="1"/>
</dbReference>
<dbReference type="AlphaFoldDB" id="D9QCY2"/>
<feature type="transmembrane region" description="Helical" evidence="1">
    <location>
        <begin position="117"/>
        <end position="135"/>
    </location>
</feature>
<dbReference type="KEGG" id="cpq:CPC231_09915"/>
<reference evidence="3 4" key="1">
    <citation type="journal article" date="2011" name="J. Bacteriol.">
        <title>Complete genome sequence of Corynebacterium pseudotuberculosis I19, a strain isolated from a cow in Israel with bovine mastitis.</title>
        <authorList>
            <consortium name="Consortium: Rede Paraense de Genomica e Proteomica (RPGP)"/>
            <person name="Silva A."/>
            <person name="Schneider M.P."/>
            <person name="Cerdeira L."/>
            <person name="Barbosa M.S."/>
            <person name="Ramos R.T."/>
            <person name="Carneiro A.R."/>
            <person name="Santos R."/>
            <person name="Lima M."/>
            <person name="D'Afonseca V."/>
            <person name="Almeida S.S."/>
            <person name="Santos A.R."/>
            <person name="Soares S.C."/>
            <person name="Pinto A.C."/>
            <person name="Ali A."/>
            <person name="Dorella F.A."/>
            <person name="Rocha F."/>
            <person name="de Abreu V.A."/>
            <person name="Trost E."/>
            <person name="Tauch A."/>
            <person name="Shpigel N."/>
            <person name="Miyoshi A."/>
            <person name="Azevedo V."/>
        </authorList>
    </citation>
    <scope>NUCLEOTIDE SEQUENCE [LARGE SCALE GENOMIC DNA]</scope>
    <source>
        <strain evidence="3 4">C231</strain>
    </source>
</reference>
<accession>D9QCY2</accession>
<dbReference type="EMBL" id="CP001829">
    <property type="protein sequence ID" value="ADL11408.1"/>
    <property type="molecule type" value="Genomic_DNA"/>
</dbReference>
<dbReference type="eggNOG" id="COG0671">
    <property type="taxonomic scope" value="Bacteria"/>
</dbReference>
<dbReference type="Pfam" id="PF01569">
    <property type="entry name" value="PAP2"/>
    <property type="match status" value="1"/>
</dbReference>
<proteinExistence type="predicted"/>
<name>D9QCY2_CORP2</name>
<gene>
    <name evidence="3" type="ORF">CPC231_09915</name>
</gene>
<evidence type="ECO:0000256" key="1">
    <source>
        <dbReference type="SAM" id="Phobius"/>
    </source>
</evidence>